<reference evidence="3" key="1">
    <citation type="submission" date="2016-12" db="EMBL/GenBank/DDBJ databases">
        <authorList>
            <person name="Varghese N."/>
            <person name="Submissions S."/>
        </authorList>
    </citation>
    <scope>NUCLEOTIDE SEQUENCE [LARGE SCALE GENOMIC DNA]</scope>
    <source>
        <strain evidence="3">DSM 25035</strain>
    </source>
</reference>
<keyword evidence="1" id="KW-0812">Transmembrane</keyword>
<dbReference type="EMBL" id="FRXN01000003">
    <property type="protein sequence ID" value="SHO63033.1"/>
    <property type="molecule type" value="Genomic_DNA"/>
</dbReference>
<protein>
    <submittedName>
        <fullName evidence="2">Uncharacterized protein</fullName>
    </submittedName>
</protein>
<feature type="transmembrane region" description="Helical" evidence="1">
    <location>
        <begin position="87"/>
        <end position="117"/>
    </location>
</feature>
<dbReference type="OrthoDB" id="983141at2"/>
<keyword evidence="3" id="KW-1185">Reference proteome</keyword>
<evidence type="ECO:0000256" key="1">
    <source>
        <dbReference type="SAM" id="Phobius"/>
    </source>
</evidence>
<dbReference type="STRING" id="1073327.SAMN04488108_2479"/>
<accession>A0A1M7ZDT5</accession>
<dbReference type="AlphaFoldDB" id="A0A1M7ZDT5"/>
<feature type="transmembrane region" description="Helical" evidence="1">
    <location>
        <begin position="21"/>
        <end position="38"/>
    </location>
</feature>
<evidence type="ECO:0000313" key="3">
    <source>
        <dbReference type="Proteomes" id="UP000184609"/>
    </source>
</evidence>
<dbReference type="RefSeq" id="WP_073572113.1">
    <property type="nucleotide sequence ID" value="NZ_FRXN01000003.1"/>
</dbReference>
<sequence>MSEPNKNSVSEEEKKQKSSKYLPSIMGICVGVLGWVFYSILDQDYYPNKVLGVLFWLVSLNLILDPFTQSLKKHLITRAILKIVQGLLIIVLGALAILLLVGSVYIAVMLVFFLVSAPLKIALDLLDVKNSTEISTFLSLTFSSIAFSYKGDTIINNITAFWRRKRKEKIRGELELINTYLGQDQIRFFIYFFYFLAIITATIVDLAEVFNDYSGPNYLFLVLQSFAAFIAFEALVEKKSLMKPWTDKLSALRRFISEIRKNARSNKSPE</sequence>
<proteinExistence type="predicted"/>
<feature type="transmembrane region" description="Helical" evidence="1">
    <location>
        <begin position="50"/>
        <end position="67"/>
    </location>
</feature>
<gene>
    <name evidence="2" type="ORF">SAMN04488108_2479</name>
</gene>
<feature type="transmembrane region" description="Helical" evidence="1">
    <location>
        <begin position="218"/>
        <end position="236"/>
    </location>
</feature>
<feature type="transmembrane region" description="Helical" evidence="1">
    <location>
        <begin position="137"/>
        <end position="162"/>
    </location>
</feature>
<keyword evidence="1" id="KW-0472">Membrane</keyword>
<name>A0A1M7ZDT5_9BACT</name>
<dbReference type="Proteomes" id="UP000184609">
    <property type="component" value="Unassembled WGS sequence"/>
</dbReference>
<evidence type="ECO:0000313" key="2">
    <source>
        <dbReference type="EMBL" id="SHO63033.1"/>
    </source>
</evidence>
<keyword evidence="1" id="KW-1133">Transmembrane helix</keyword>
<organism evidence="2 3">
    <name type="scientific">Algoriphagus zhangzhouensis</name>
    <dbReference type="NCBI Taxonomy" id="1073327"/>
    <lineage>
        <taxon>Bacteria</taxon>
        <taxon>Pseudomonadati</taxon>
        <taxon>Bacteroidota</taxon>
        <taxon>Cytophagia</taxon>
        <taxon>Cytophagales</taxon>
        <taxon>Cyclobacteriaceae</taxon>
        <taxon>Algoriphagus</taxon>
    </lineage>
</organism>
<feature type="transmembrane region" description="Helical" evidence="1">
    <location>
        <begin position="188"/>
        <end position="206"/>
    </location>
</feature>